<gene>
    <name evidence="14" type="ORF">BAZ09_014930</name>
</gene>
<protein>
    <submittedName>
        <fullName evidence="14">HlyC/CorC family transporter</fullName>
    </submittedName>
</protein>
<evidence type="ECO:0000256" key="5">
    <source>
        <dbReference type="ARBA" id="ARBA00022989"/>
    </source>
</evidence>
<keyword evidence="2" id="KW-1003">Cell membrane</keyword>
<evidence type="ECO:0000256" key="4">
    <source>
        <dbReference type="ARBA" id="ARBA00022737"/>
    </source>
</evidence>
<evidence type="ECO:0000259" key="12">
    <source>
        <dbReference type="PROSITE" id="PS51371"/>
    </source>
</evidence>
<feature type="domain" description="CNNM transmembrane" evidence="13">
    <location>
        <begin position="1"/>
        <end position="205"/>
    </location>
</feature>
<dbReference type="PROSITE" id="PS51371">
    <property type="entry name" value="CBS"/>
    <property type="match status" value="2"/>
</dbReference>
<organism evidence="14 15">
    <name type="scientific">Elizabethkingia anophelis R26</name>
    <dbReference type="NCBI Taxonomy" id="1246994"/>
    <lineage>
        <taxon>Bacteria</taxon>
        <taxon>Pseudomonadati</taxon>
        <taxon>Bacteroidota</taxon>
        <taxon>Flavobacteriia</taxon>
        <taxon>Flavobacteriales</taxon>
        <taxon>Weeksellaceae</taxon>
        <taxon>Elizabethkingia</taxon>
    </lineage>
</organism>
<keyword evidence="5 9" id="KW-1133">Transmembrane helix</keyword>
<feature type="transmembrane region" description="Helical" evidence="11">
    <location>
        <begin position="58"/>
        <end position="79"/>
    </location>
</feature>
<evidence type="ECO:0000256" key="8">
    <source>
        <dbReference type="PROSITE-ProRule" id="PRU00703"/>
    </source>
</evidence>
<dbReference type="InterPro" id="IPR044751">
    <property type="entry name" value="Ion_transp-like_CBS"/>
</dbReference>
<feature type="transmembrane region" description="Helical" evidence="11">
    <location>
        <begin position="6"/>
        <end position="30"/>
    </location>
</feature>
<dbReference type="InterPro" id="IPR005170">
    <property type="entry name" value="Transptr-assoc_dom"/>
</dbReference>
<evidence type="ECO:0000256" key="9">
    <source>
        <dbReference type="PROSITE-ProRule" id="PRU01193"/>
    </source>
</evidence>
<accession>A0ABM6MW69</accession>
<evidence type="ECO:0000256" key="11">
    <source>
        <dbReference type="SAM" id="Phobius"/>
    </source>
</evidence>
<feature type="domain" description="CBS" evidence="12">
    <location>
        <begin position="292"/>
        <end position="349"/>
    </location>
</feature>
<evidence type="ECO:0000256" key="10">
    <source>
        <dbReference type="SAM" id="Coils"/>
    </source>
</evidence>
<evidence type="ECO:0000313" key="14">
    <source>
        <dbReference type="EMBL" id="ATC37441.1"/>
    </source>
</evidence>
<dbReference type="InterPro" id="IPR051676">
    <property type="entry name" value="UPF0053_domain"/>
</dbReference>
<evidence type="ECO:0000259" key="13">
    <source>
        <dbReference type="PROSITE" id="PS51846"/>
    </source>
</evidence>
<evidence type="ECO:0000256" key="6">
    <source>
        <dbReference type="ARBA" id="ARBA00023122"/>
    </source>
</evidence>
<dbReference type="Gene3D" id="3.10.580.10">
    <property type="entry name" value="CBS-domain"/>
    <property type="match status" value="1"/>
</dbReference>
<dbReference type="RefSeq" id="WP_009095014.1">
    <property type="nucleotide sequence ID" value="NZ_ANIW01000066.1"/>
</dbReference>
<dbReference type="InterPro" id="IPR002550">
    <property type="entry name" value="CNNM"/>
</dbReference>
<keyword evidence="6 8" id="KW-0129">CBS domain</keyword>
<evidence type="ECO:0000256" key="7">
    <source>
        <dbReference type="ARBA" id="ARBA00023136"/>
    </source>
</evidence>
<dbReference type="SUPFAM" id="SSF54631">
    <property type="entry name" value="CBS-domain pair"/>
    <property type="match status" value="1"/>
</dbReference>
<dbReference type="Pfam" id="PF00571">
    <property type="entry name" value="CBS"/>
    <property type="match status" value="2"/>
</dbReference>
<evidence type="ECO:0000313" key="15">
    <source>
        <dbReference type="Proteomes" id="UP000190057"/>
    </source>
</evidence>
<dbReference type="InterPro" id="IPR046342">
    <property type="entry name" value="CBS_dom_sf"/>
</dbReference>
<dbReference type="Pfam" id="PF01595">
    <property type="entry name" value="CNNM"/>
    <property type="match status" value="1"/>
</dbReference>
<dbReference type="GeneID" id="56685784"/>
<dbReference type="PANTHER" id="PTHR43099">
    <property type="entry name" value="UPF0053 PROTEIN YRKA"/>
    <property type="match status" value="1"/>
</dbReference>
<name>A0ABM6MW69_9FLAO</name>
<keyword evidence="3 9" id="KW-0812">Transmembrane</keyword>
<dbReference type="InterPro" id="IPR036318">
    <property type="entry name" value="FAD-bd_PCMH-like_sf"/>
</dbReference>
<keyword evidence="7 9" id="KW-0472">Membrane</keyword>
<sequence>MDPDSFVKLLIALFLVLLNGFFVAAEFSIVKVRYSQIQIKAAEGNALAKKAEYIIKHLDAYLSATQLGITLASLALGWVGESALHHVFEDLFHRFGFTVADSTITTVSVVCSFLIITIMHIVFGELVPKSIAIRKSESTTFFVAYPMILFYNVFRPFIWLMNSISNAFLRLIKIHPASENEIHSTEELQLLVKQSADSGEIEEENYEIIKNAFDFTDHSAKQIMVPRQNIFSININDDKKDIVEKMLESGYSRIPVYDGSIDNVIGIFYTKEFIREYIKNFDEWEDFDIRTLLHEPTFVVGSKKISDLMKVFQTKKQHLAIVIDEFGGTEGIISLEDILEELVGEIQDEEDEEEKIVEKVGENVYWVQASQPLEEINEHLPVDLPENPEQYNTLAGFILHELSDIPEENQEFDLNGYHFKILKMQNRGVELVEMIYMEPVIEEKLTDEMGEA</sequence>
<dbReference type="InterPro" id="IPR000644">
    <property type="entry name" value="CBS_dom"/>
</dbReference>
<keyword evidence="4" id="KW-0677">Repeat</keyword>
<feature type="coiled-coil region" evidence="10">
    <location>
        <begin position="332"/>
        <end position="359"/>
    </location>
</feature>
<dbReference type="EMBL" id="CP023401">
    <property type="protein sequence ID" value="ATC37441.1"/>
    <property type="molecule type" value="Genomic_DNA"/>
</dbReference>
<feature type="domain" description="CBS" evidence="12">
    <location>
        <begin position="224"/>
        <end position="283"/>
    </location>
</feature>
<evidence type="ECO:0000256" key="1">
    <source>
        <dbReference type="ARBA" id="ARBA00004651"/>
    </source>
</evidence>
<reference evidence="14 15" key="1">
    <citation type="submission" date="2017-09" db="EMBL/GenBank/DDBJ databases">
        <title>Complete circularized genomes of four mosquito-derived Elizabethkingia anophelis isolates.</title>
        <authorList>
            <person name="Nicholson A.C."/>
            <person name="Xu J."/>
        </authorList>
    </citation>
    <scope>NUCLEOTIDE SEQUENCE [LARGE SCALE GENOMIC DNA]</scope>
    <source>
        <strain evidence="14 15">R26</strain>
    </source>
</reference>
<keyword evidence="10" id="KW-0175">Coiled coil</keyword>
<comment type="subcellular location">
    <subcellularLocation>
        <location evidence="1">Cell membrane</location>
        <topology evidence="1">Multi-pass membrane protein</topology>
    </subcellularLocation>
</comment>
<proteinExistence type="predicted"/>
<evidence type="ECO:0000256" key="2">
    <source>
        <dbReference type="ARBA" id="ARBA00022475"/>
    </source>
</evidence>
<evidence type="ECO:0000256" key="3">
    <source>
        <dbReference type="ARBA" id="ARBA00022692"/>
    </source>
</evidence>
<dbReference type="SMART" id="SM01091">
    <property type="entry name" value="CorC_HlyC"/>
    <property type="match status" value="1"/>
</dbReference>
<dbReference type="InterPro" id="IPR016169">
    <property type="entry name" value="FAD-bd_PCMH_sub2"/>
</dbReference>
<dbReference type="PANTHER" id="PTHR43099:SF2">
    <property type="entry name" value="UPF0053 PROTEIN YRKA"/>
    <property type="match status" value="1"/>
</dbReference>
<dbReference type="Pfam" id="PF03471">
    <property type="entry name" value="CorC_HlyC"/>
    <property type="match status" value="1"/>
</dbReference>
<feature type="transmembrane region" description="Helical" evidence="11">
    <location>
        <begin position="99"/>
        <end position="127"/>
    </location>
</feature>
<dbReference type="Proteomes" id="UP000190057">
    <property type="component" value="Chromosome"/>
</dbReference>
<feature type="transmembrane region" description="Helical" evidence="11">
    <location>
        <begin position="139"/>
        <end position="161"/>
    </location>
</feature>
<keyword evidence="15" id="KW-1185">Reference proteome</keyword>
<dbReference type="SUPFAM" id="SSF56176">
    <property type="entry name" value="FAD-binding/transporter-associated domain-like"/>
    <property type="match status" value="1"/>
</dbReference>
<dbReference type="CDD" id="cd04590">
    <property type="entry name" value="CBS_pair_CorC_HlyC_assoc"/>
    <property type="match status" value="1"/>
</dbReference>
<dbReference type="PROSITE" id="PS51846">
    <property type="entry name" value="CNNM"/>
    <property type="match status" value="1"/>
</dbReference>
<dbReference type="Gene3D" id="3.30.465.10">
    <property type="match status" value="1"/>
</dbReference>